<feature type="compositionally biased region" description="Basic and acidic residues" evidence="1">
    <location>
        <begin position="179"/>
        <end position="195"/>
    </location>
</feature>
<reference evidence="2" key="2">
    <citation type="submission" date="2015-06" db="UniProtKB">
        <authorList>
            <consortium name="EnsemblPlants"/>
        </authorList>
    </citation>
    <scope>IDENTIFICATION</scope>
    <source>
        <strain evidence="2">DM1-3 516 R44</strain>
    </source>
</reference>
<dbReference type="AlphaFoldDB" id="M1C1W6"/>
<sequence>MASFSKGGSFNTYSDYPDHVCRPVIVEHSVGGYMVRAQRVVEVRRSYDIPLNGLVDEYNMHEEWDDDSPRKVNDFFHKVHDEASRPTHSTLLSPPKLITKRPSWRSEDHDSPKYREHRDFSGSPLRNKFEGFHLQDNRGSSPFKYKNDGYAHSMDSPKAGHVKDYGVNNTWDSPPRSRLTHEDWDSRRDHDDYGKPKFNGGYKTTSPPLSQATNDIGTAMKILGVGNKPLTSPTYAPKSHFPASYSTPHIKESYPEPTKGMMPPLLYPVPQRKESYPEAPHGTKPLFSPIHTQQPYSPTSIPIPQRKENYPETNPGPKPLFSPGYTQQSHSPTSNPTPQRPEAAHGTKPLFSSVHTQQPYSPTSNSIPQRKENYPETTHGPRPLFSPGYTQQSHSPTPQRKESHPEAAHGTKPLFTPIHTQKPYSPTSNPIPQRKENYPETTHGPRPLFTPIHTQKPYSPTSNPIPQRKESYSETAHGTKPLFTPVHTQQPYSPTSNPIPQRKESYPETAHGAKPLFSSGYTPQSHPPTSNPTPQRKESYPETTHDTNPMFSPVSTQQSTANPTSQNNESQPKKKKGWTSLFSSNAKQQPHPPTSHSTPDMKQSYPDHETQGFHPSFSPSSPQKERYSPQMKDHYPDQIQRNESFPSPYENTQEPRYGAIAPPEETLDSSEARRKYANLKPVSQAQMKYSGTIDSKEAVKKYNGAFVP</sequence>
<dbReference type="OMA" id="PQRKESY"/>
<dbReference type="Proteomes" id="UP000011115">
    <property type="component" value="Unassembled WGS sequence"/>
</dbReference>
<proteinExistence type="predicted"/>
<feature type="compositionally biased region" description="Polar residues" evidence="1">
    <location>
        <begin position="290"/>
        <end position="302"/>
    </location>
</feature>
<feature type="compositionally biased region" description="Basic and acidic residues" evidence="1">
    <location>
        <begin position="399"/>
        <end position="409"/>
    </location>
</feature>
<accession>M1C1W6</accession>
<feature type="compositionally biased region" description="Basic and acidic residues" evidence="1">
    <location>
        <begin position="104"/>
        <end position="120"/>
    </location>
</feature>
<feature type="compositionally biased region" description="Polar residues" evidence="1">
    <location>
        <begin position="452"/>
        <end position="465"/>
    </location>
</feature>
<feature type="compositionally biased region" description="Polar residues" evidence="1">
    <location>
        <begin position="580"/>
        <end position="601"/>
    </location>
</feature>
<feature type="compositionally biased region" description="Polar residues" evidence="1">
    <location>
        <begin position="324"/>
        <end position="337"/>
    </location>
</feature>
<dbReference type="Gramene" id="PGSC0003DMT400057920">
    <property type="protein sequence ID" value="PGSC0003DMT400057920"/>
    <property type="gene ID" value="PGSC0003DMG400022494"/>
</dbReference>
<dbReference type="HOGENOM" id="CLU_390001_0_0_1"/>
<dbReference type="eggNOG" id="ENOG502R587">
    <property type="taxonomic scope" value="Eukaryota"/>
</dbReference>
<feature type="compositionally biased region" description="Polar residues" evidence="1">
    <location>
        <begin position="639"/>
        <end position="654"/>
    </location>
</feature>
<dbReference type="EnsemblPlants" id="PGSC0003DMT400057920">
    <property type="protein sequence ID" value="PGSC0003DMT400057920"/>
    <property type="gene ID" value="PGSC0003DMG400022494"/>
</dbReference>
<feature type="compositionally biased region" description="Polar residues" evidence="1">
    <location>
        <begin position="546"/>
        <end position="570"/>
    </location>
</feature>
<dbReference type="InParanoid" id="M1C1W6"/>
<name>M1C1W6_SOLTU</name>
<feature type="compositionally biased region" description="Basic and acidic residues" evidence="1">
    <location>
        <begin position="127"/>
        <end position="136"/>
    </location>
</feature>
<organism evidence="2 3">
    <name type="scientific">Solanum tuberosum</name>
    <name type="common">Potato</name>
    <dbReference type="NCBI Taxonomy" id="4113"/>
    <lineage>
        <taxon>Eukaryota</taxon>
        <taxon>Viridiplantae</taxon>
        <taxon>Streptophyta</taxon>
        <taxon>Embryophyta</taxon>
        <taxon>Tracheophyta</taxon>
        <taxon>Spermatophyta</taxon>
        <taxon>Magnoliopsida</taxon>
        <taxon>eudicotyledons</taxon>
        <taxon>Gunneridae</taxon>
        <taxon>Pentapetalae</taxon>
        <taxon>asterids</taxon>
        <taxon>lamiids</taxon>
        <taxon>Solanales</taxon>
        <taxon>Solanaceae</taxon>
        <taxon>Solanoideae</taxon>
        <taxon>Solaneae</taxon>
        <taxon>Solanum</taxon>
    </lineage>
</organism>
<feature type="compositionally biased region" description="Polar residues" evidence="1">
    <location>
        <begin position="388"/>
        <end position="398"/>
    </location>
</feature>
<feature type="compositionally biased region" description="Polar residues" evidence="1">
    <location>
        <begin position="353"/>
        <end position="368"/>
    </location>
</feature>
<dbReference type="PaxDb" id="4113-PGSC0003DMT400057920"/>
<feature type="region of interest" description="Disordered" evidence="1">
    <location>
        <begin position="256"/>
        <end position="670"/>
    </location>
</feature>
<feature type="compositionally biased region" description="Basic and acidic residues" evidence="1">
    <location>
        <begin position="623"/>
        <end position="636"/>
    </location>
</feature>
<evidence type="ECO:0000313" key="3">
    <source>
        <dbReference type="Proteomes" id="UP000011115"/>
    </source>
</evidence>
<reference evidence="3" key="1">
    <citation type="journal article" date="2011" name="Nature">
        <title>Genome sequence and analysis of the tuber crop potato.</title>
        <authorList>
            <consortium name="The Potato Genome Sequencing Consortium"/>
        </authorList>
    </citation>
    <scope>NUCLEOTIDE SEQUENCE [LARGE SCALE GENOMIC DNA]</scope>
    <source>
        <strain evidence="3">cv. DM1-3 516 R44</strain>
    </source>
</reference>
<evidence type="ECO:0000256" key="1">
    <source>
        <dbReference type="SAM" id="MobiDB-lite"/>
    </source>
</evidence>
<feature type="compositionally biased region" description="Basic and acidic residues" evidence="1">
    <location>
        <begin position="535"/>
        <end position="545"/>
    </location>
</feature>
<keyword evidence="3" id="KW-1185">Reference proteome</keyword>
<feature type="compositionally biased region" description="Polar residues" evidence="1">
    <location>
        <begin position="418"/>
        <end position="431"/>
    </location>
</feature>
<evidence type="ECO:0000313" key="2">
    <source>
        <dbReference type="EnsemblPlants" id="PGSC0003DMT400057920"/>
    </source>
</evidence>
<protein>
    <submittedName>
        <fullName evidence="2">Adhesive plaque matrix protein</fullName>
    </submittedName>
</protein>
<feature type="compositionally biased region" description="Polar residues" evidence="1">
    <location>
        <begin position="486"/>
        <end position="499"/>
    </location>
</feature>
<feature type="region of interest" description="Disordered" evidence="1">
    <location>
        <begin position="86"/>
        <end position="209"/>
    </location>
</feature>